<dbReference type="AlphaFoldDB" id="L0PG89"/>
<feature type="domain" description="Peptidase A1" evidence="11">
    <location>
        <begin position="92"/>
        <end position="407"/>
    </location>
</feature>
<dbReference type="GO" id="GO:0006508">
    <property type="term" value="P:proteolysis"/>
    <property type="evidence" value="ECO:0007669"/>
    <property type="project" value="UniProtKB-KW"/>
</dbReference>
<dbReference type="InterPro" id="IPR001461">
    <property type="entry name" value="Aspartic_peptidase_A1"/>
</dbReference>
<evidence type="ECO:0000256" key="3">
    <source>
        <dbReference type="ARBA" id="ARBA00022750"/>
    </source>
</evidence>
<dbReference type="InterPro" id="IPR021109">
    <property type="entry name" value="Peptidase_aspartic_dom_sf"/>
</dbReference>
<dbReference type="EMBL" id="CAKM01000284">
    <property type="protein sequence ID" value="CCJ31368.1"/>
    <property type="molecule type" value="Genomic_DNA"/>
</dbReference>
<protein>
    <recommendedName>
        <fullName evidence="11">Peptidase A1 domain-containing protein</fullName>
    </recommendedName>
</protein>
<dbReference type="InterPro" id="IPR001969">
    <property type="entry name" value="Aspartic_peptidase_AS"/>
</dbReference>
<dbReference type="PROSITE" id="PS51767">
    <property type="entry name" value="PEPTIDASE_A1"/>
    <property type="match status" value="1"/>
</dbReference>
<evidence type="ECO:0000259" key="11">
    <source>
        <dbReference type="PROSITE" id="PS51767"/>
    </source>
</evidence>
<feature type="chain" id="PRO_5003947480" description="Peptidase A1 domain-containing protein" evidence="10">
    <location>
        <begin position="20"/>
        <end position="411"/>
    </location>
</feature>
<accession>L0PG89</accession>
<dbReference type="Proteomes" id="UP000010422">
    <property type="component" value="Unassembled WGS sequence"/>
</dbReference>
<keyword evidence="6" id="KW-0325">Glycoprotein</keyword>
<dbReference type="InParanoid" id="L0PG89"/>
<gene>
    <name evidence="12" type="ORF">PNEJI1_000298-RA</name>
</gene>
<sequence length="411" mass="45668">MVSIAYWLYVLFVCQTGVSRGLHRLELRKIPGDHRVNKVHNDIEAYSLARKYTLFYSYGRDERKNKEPIIHGKPLGTNAHEVSLTNFFNAQCRIDITIGTPPQTFKVVVLDTGSSNLWVPSSKCTSLACIIHSKYDSSLSSTYIANGSKFEIRYGSGSISGFISTDKFSVSDIVLPAQEFAEAMSEPGFTFTFGRFDGILGLGYSSIAVNGIIPPFYNMVEQNAINEPVFAFWMGNIEKDIEGGECTFGGIDPMHYEGDLTYIPVRRKAYWEAFCLVDLSFFAYGKDFIGMENVGAILDTGTSLIVMPKNIADLLNNAIGATRSWTGDYILDCNKIPTLPDITFGFGHHNFSLGPNEYIIKIQSKCMTTFTGMDIPPPAGPLWIIGDVFLRKYYSVYDLGKNMVGLAKATK</sequence>
<evidence type="ECO:0000256" key="9">
    <source>
        <dbReference type="RuleBase" id="RU000454"/>
    </source>
</evidence>
<dbReference type="SUPFAM" id="SSF50630">
    <property type="entry name" value="Acid proteases"/>
    <property type="match status" value="1"/>
</dbReference>
<evidence type="ECO:0000256" key="8">
    <source>
        <dbReference type="PIRSR" id="PIRSR601461-2"/>
    </source>
</evidence>
<organism evidence="13">
    <name type="scientific">Pneumocystis jirovecii</name>
    <name type="common">Human pneumocystis pneumonia agent</name>
    <dbReference type="NCBI Taxonomy" id="42068"/>
    <lineage>
        <taxon>Eukaryota</taxon>
        <taxon>Fungi</taxon>
        <taxon>Dikarya</taxon>
        <taxon>Ascomycota</taxon>
        <taxon>Taphrinomycotina</taxon>
        <taxon>Pneumocystomycetes</taxon>
        <taxon>Pneumocystaceae</taxon>
        <taxon>Pneumocystis</taxon>
    </lineage>
</organism>
<keyword evidence="2 9" id="KW-0645">Protease</keyword>
<evidence type="ECO:0000313" key="13">
    <source>
        <dbReference type="Proteomes" id="UP000010422"/>
    </source>
</evidence>
<reference evidence="12 13" key="1">
    <citation type="journal article" date="2012" name="MBio">
        <title>De novo assembly of the Pneumocystis jirovecii genome from a single bronchoalveolar lavage fluid specimen from a patient.</title>
        <authorList>
            <person name="Cisse O.H."/>
            <person name="Pagni M."/>
            <person name="Hauser P.M."/>
        </authorList>
    </citation>
    <scope>NUCLEOTIDE SEQUENCE [LARGE SCALE GENOMIC DNA]</scope>
    <source>
        <strain evidence="12 13">SE8</strain>
    </source>
</reference>
<feature type="non-terminal residue" evidence="12">
    <location>
        <position position="411"/>
    </location>
</feature>
<feature type="active site" evidence="7">
    <location>
        <position position="111"/>
    </location>
</feature>
<evidence type="ECO:0000256" key="10">
    <source>
        <dbReference type="SAM" id="SignalP"/>
    </source>
</evidence>
<feature type="signal peptide" evidence="10">
    <location>
        <begin position="1"/>
        <end position="19"/>
    </location>
</feature>
<comment type="caution">
    <text evidence="12">The sequence shown here is derived from an EMBL/GenBank/DDBJ whole genome shotgun (WGS) entry which is preliminary data.</text>
</comment>
<evidence type="ECO:0000256" key="5">
    <source>
        <dbReference type="ARBA" id="ARBA00023157"/>
    </source>
</evidence>
<dbReference type="Pfam" id="PF00026">
    <property type="entry name" value="Asp"/>
    <property type="match status" value="1"/>
</dbReference>
<dbReference type="FunFam" id="2.40.70.10:FF:000004">
    <property type="entry name" value="Pepsin A"/>
    <property type="match status" value="1"/>
</dbReference>
<feature type="disulfide bond" evidence="8">
    <location>
        <begin position="124"/>
        <end position="129"/>
    </location>
</feature>
<evidence type="ECO:0000256" key="7">
    <source>
        <dbReference type="PIRSR" id="PIRSR601461-1"/>
    </source>
</evidence>
<evidence type="ECO:0000313" key="12">
    <source>
        <dbReference type="EMBL" id="CCJ31368.1"/>
    </source>
</evidence>
<keyword evidence="5 8" id="KW-1015">Disulfide bond</keyword>
<dbReference type="GO" id="GO:0000324">
    <property type="term" value="C:fungal-type vacuole"/>
    <property type="evidence" value="ECO:0007669"/>
    <property type="project" value="TreeGrafter"/>
</dbReference>
<dbReference type="STRING" id="1209962.L0PG89"/>
<name>L0PG89_PNEJI</name>
<evidence type="ECO:0000256" key="4">
    <source>
        <dbReference type="ARBA" id="ARBA00022801"/>
    </source>
</evidence>
<dbReference type="PANTHER" id="PTHR47966:SF51">
    <property type="entry name" value="BETA-SITE APP-CLEAVING ENZYME, ISOFORM A-RELATED"/>
    <property type="match status" value="1"/>
</dbReference>
<dbReference type="FunFam" id="2.40.70.10:FF:000002">
    <property type="entry name" value="Vacuolar aspartic proteinase"/>
    <property type="match status" value="1"/>
</dbReference>
<dbReference type="FunCoup" id="L0PG89">
    <property type="interactions" value="22"/>
</dbReference>
<dbReference type="Gene3D" id="2.40.70.10">
    <property type="entry name" value="Acid Proteases"/>
    <property type="match status" value="2"/>
</dbReference>
<dbReference type="GO" id="GO:0004190">
    <property type="term" value="F:aspartic-type endopeptidase activity"/>
    <property type="evidence" value="ECO:0007669"/>
    <property type="project" value="UniProtKB-KW"/>
</dbReference>
<evidence type="ECO:0000256" key="1">
    <source>
        <dbReference type="ARBA" id="ARBA00007447"/>
    </source>
</evidence>
<dbReference type="MEROPS" id="A01.018"/>
<feature type="active site" evidence="7">
    <location>
        <position position="299"/>
    </location>
</feature>
<dbReference type="InterPro" id="IPR033121">
    <property type="entry name" value="PEPTIDASE_A1"/>
</dbReference>
<proteinExistence type="inferred from homology"/>
<keyword evidence="4 9" id="KW-0378">Hydrolase</keyword>
<dbReference type="VEuPathDB" id="FungiDB:PNEJI1_000298-RA"/>
<dbReference type="PROSITE" id="PS00141">
    <property type="entry name" value="ASP_PROTEASE"/>
    <property type="match status" value="2"/>
</dbReference>
<comment type="similarity">
    <text evidence="1 9">Belongs to the peptidase A1 family.</text>
</comment>
<keyword evidence="3 9" id="KW-0064">Aspartyl protease</keyword>
<evidence type="ECO:0000256" key="2">
    <source>
        <dbReference type="ARBA" id="ARBA00022670"/>
    </source>
</evidence>
<evidence type="ECO:0000256" key="6">
    <source>
        <dbReference type="ARBA" id="ARBA00023180"/>
    </source>
</evidence>
<dbReference type="PRINTS" id="PR00792">
    <property type="entry name" value="PEPSIN"/>
</dbReference>
<keyword evidence="10" id="KW-0732">Signal</keyword>
<dbReference type="PANTHER" id="PTHR47966">
    <property type="entry name" value="BETA-SITE APP-CLEAVING ENZYME, ISOFORM A-RELATED"/>
    <property type="match status" value="1"/>
</dbReference>